<reference evidence="3" key="1">
    <citation type="submission" date="2020-01" db="EMBL/GenBank/DDBJ databases">
        <title>Draft genome sequence of the Termite Coptotermes fromosanus.</title>
        <authorList>
            <person name="Itakura S."/>
            <person name="Yosikawa Y."/>
            <person name="Umezawa K."/>
        </authorList>
    </citation>
    <scope>NUCLEOTIDE SEQUENCE [LARGE SCALE GENOMIC DNA]</scope>
</reference>
<dbReference type="Pfam" id="PF15860">
    <property type="entry name" value="DUF4728"/>
    <property type="match status" value="1"/>
</dbReference>
<proteinExistence type="predicted"/>
<dbReference type="OrthoDB" id="6680795at2759"/>
<evidence type="ECO:0000313" key="3">
    <source>
        <dbReference type="Proteomes" id="UP000502823"/>
    </source>
</evidence>
<protein>
    <submittedName>
        <fullName evidence="2">Uncharacterized protein</fullName>
    </submittedName>
</protein>
<keyword evidence="1" id="KW-0472">Membrane</keyword>
<gene>
    <name evidence="2" type="ORF">Cfor_12019</name>
</gene>
<evidence type="ECO:0000256" key="1">
    <source>
        <dbReference type="SAM" id="Phobius"/>
    </source>
</evidence>
<feature type="transmembrane region" description="Helical" evidence="1">
    <location>
        <begin position="236"/>
        <end position="260"/>
    </location>
</feature>
<comment type="caution">
    <text evidence="2">The sequence shown here is derived from an EMBL/GenBank/DDBJ whole genome shotgun (WGS) entry which is preliminary data.</text>
</comment>
<dbReference type="EMBL" id="BLKM01001701">
    <property type="protein sequence ID" value="GFG40287.1"/>
    <property type="molecule type" value="Genomic_DNA"/>
</dbReference>
<keyword evidence="1" id="KW-1133">Transmembrane helix</keyword>
<dbReference type="InParanoid" id="A0A6L2QDS2"/>
<feature type="transmembrane region" description="Helical" evidence="1">
    <location>
        <begin position="266"/>
        <end position="291"/>
    </location>
</feature>
<keyword evidence="3" id="KW-1185">Reference proteome</keyword>
<name>A0A6L2QDS2_COPFO</name>
<accession>A0A6L2QDS2</accession>
<dbReference type="InterPro" id="IPR031720">
    <property type="entry name" value="DUF4728"/>
</dbReference>
<dbReference type="AlphaFoldDB" id="A0A6L2QDS2"/>
<feature type="transmembrane region" description="Helical" evidence="1">
    <location>
        <begin position="200"/>
        <end position="224"/>
    </location>
</feature>
<sequence>MERRGNVASFKHPEWSEAAKKKHEKHGENFYSLHRIPNEYVPTSHQTPYKFGNKLGLFILLFVLIKIPEGPEISSPLFLNYRVTQKSPNQLVALTFKYSNWSKVPHTKGELSPILNEKRTRNKDLLFSHDQFQVSSTPAPFCLWLFFAKRNNLHSLARLGKGLEKTNSRWQSSQFYGTVVLQLLTAVVYFLVYGRQIPDWQLLLVSAVGSSLISASVYGLLLYGAYTTKPSFVVPYLILGGLSVTFGSLVTIGFGIYAFLYSPELGATILVTGGLIVVILAYLWLIVYSYYQQIKKCSPPQHEGTVETVLKVAEYEDYMSHHKLLSHGNVTE</sequence>
<evidence type="ECO:0000313" key="2">
    <source>
        <dbReference type="EMBL" id="GFG40287.1"/>
    </source>
</evidence>
<keyword evidence="1" id="KW-0812">Transmembrane</keyword>
<dbReference type="Proteomes" id="UP000502823">
    <property type="component" value="Unassembled WGS sequence"/>
</dbReference>
<organism evidence="2 3">
    <name type="scientific">Coptotermes formosanus</name>
    <name type="common">Formosan subterranean termite</name>
    <dbReference type="NCBI Taxonomy" id="36987"/>
    <lineage>
        <taxon>Eukaryota</taxon>
        <taxon>Metazoa</taxon>
        <taxon>Ecdysozoa</taxon>
        <taxon>Arthropoda</taxon>
        <taxon>Hexapoda</taxon>
        <taxon>Insecta</taxon>
        <taxon>Pterygota</taxon>
        <taxon>Neoptera</taxon>
        <taxon>Polyneoptera</taxon>
        <taxon>Dictyoptera</taxon>
        <taxon>Blattodea</taxon>
        <taxon>Blattoidea</taxon>
        <taxon>Termitoidae</taxon>
        <taxon>Rhinotermitidae</taxon>
        <taxon>Coptotermes</taxon>
    </lineage>
</organism>
<feature type="transmembrane region" description="Helical" evidence="1">
    <location>
        <begin position="175"/>
        <end position="194"/>
    </location>
</feature>